<dbReference type="SUPFAM" id="SSF57903">
    <property type="entry name" value="FYVE/PHD zinc finger"/>
    <property type="match status" value="1"/>
</dbReference>
<dbReference type="OrthoDB" id="7765339at2759"/>
<dbReference type="OMA" id="RNCNVEI"/>
<keyword evidence="6" id="KW-1185">Reference proteome</keyword>
<evidence type="ECO:0000256" key="1">
    <source>
        <dbReference type="SAM" id="Coils"/>
    </source>
</evidence>
<feature type="domain" description="FP protein C-terminal" evidence="3">
    <location>
        <begin position="261"/>
        <end position="312"/>
    </location>
</feature>
<protein>
    <recommendedName>
        <fullName evidence="3">FP protein C-terminal domain-containing protein</fullName>
    </recommendedName>
</protein>
<dbReference type="InterPro" id="IPR011011">
    <property type="entry name" value="Znf_FYVE_PHD"/>
</dbReference>
<evidence type="ECO:0000256" key="2">
    <source>
        <dbReference type="SAM" id="MobiDB-lite"/>
    </source>
</evidence>
<keyword evidence="1" id="KW-0175">Coiled coil</keyword>
<organism>
    <name type="scientific">Culex quinquefasciatus</name>
    <name type="common">Southern house mosquito</name>
    <name type="synonym">Culex pungens</name>
    <dbReference type="NCBI Taxonomy" id="7176"/>
    <lineage>
        <taxon>Eukaryota</taxon>
        <taxon>Metazoa</taxon>
        <taxon>Ecdysozoa</taxon>
        <taxon>Arthropoda</taxon>
        <taxon>Hexapoda</taxon>
        <taxon>Insecta</taxon>
        <taxon>Pterygota</taxon>
        <taxon>Neoptera</taxon>
        <taxon>Endopterygota</taxon>
        <taxon>Diptera</taxon>
        <taxon>Nematocera</taxon>
        <taxon>Culicoidea</taxon>
        <taxon>Culicidae</taxon>
        <taxon>Culicinae</taxon>
        <taxon>Culicini</taxon>
        <taxon>Culex</taxon>
        <taxon>Culex</taxon>
    </lineage>
</organism>
<dbReference type="VEuPathDB" id="VectorBase:CQUJHB017893"/>
<accession>B0WHX6</accession>
<dbReference type="Proteomes" id="UP000002320">
    <property type="component" value="Unassembled WGS sequence"/>
</dbReference>
<dbReference type="eggNOG" id="ENOG502ST2H">
    <property type="taxonomic scope" value="Eukaryota"/>
</dbReference>
<dbReference type="KEGG" id="cqu:CpipJ_CPIJ006437"/>
<evidence type="ECO:0000313" key="6">
    <source>
        <dbReference type="Proteomes" id="UP000002320"/>
    </source>
</evidence>
<reference evidence="4" key="1">
    <citation type="submission" date="2007-03" db="EMBL/GenBank/DDBJ databases">
        <title>Annotation of Culex pipiens quinquefasciatus.</title>
        <authorList>
            <consortium name="The Broad Institute Genome Sequencing Platform"/>
            <person name="Atkinson P.W."/>
            <person name="Hemingway J."/>
            <person name="Christensen B.M."/>
            <person name="Higgs S."/>
            <person name="Kodira C."/>
            <person name="Hannick L."/>
            <person name="Megy K."/>
            <person name="O'Leary S."/>
            <person name="Pearson M."/>
            <person name="Haas B.J."/>
            <person name="Mauceli E."/>
            <person name="Wortman J.R."/>
            <person name="Lee N.H."/>
            <person name="Guigo R."/>
            <person name="Stanke M."/>
            <person name="Alvarado L."/>
            <person name="Amedeo P."/>
            <person name="Antoine C.H."/>
            <person name="Arensburger P."/>
            <person name="Bidwell S.L."/>
            <person name="Crawford M."/>
            <person name="Camaro F."/>
            <person name="Devon K."/>
            <person name="Engels R."/>
            <person name="Hammond M."/>
            <person name="Howarth C."/>
            <person name="Koehrsen M."/>
            <person name="Lawson D."/>
            <person name="Montgomery P."/>
            <person name="Nene V."/>
            <person name="Nusbaum C."/>
            <person name="Puiu D."/>
            <person name="Romero-Severson J."/>
            <person name="Severson D.W."/>
            <person name="Shumway M."/>
            <person name="Sisk P."/>
            <person name="Stolte C."/>
            <person name="Zeng Q."/>
            <person name="Eisenstadt E."/>
            <person name="Fraser-Liggett C."/>
            <person name="Strausberg R."/>
            <person name="Galagan J."/>
            <person name="Birren B."/>
            <person name="Collins F.H."/>
        </authorList>
    </citation>
    <scope>NUCLEOTIDE SEQUENCE [LARGE SCALE GENOMIC DNA]</scope>
    <source>
        <strain evidence="4">JHB</strain>
    </source>
</reference>
<dbReference type="AlphaFoldDB" id="B0WHX6"/>
<dbReference type="HOGENOM" id="CLU_074662_0_0_1"/>
<dbReference type="EMBL" id="DS231940">
    <property type="protein sequence ID" value="EDS28035.1"/>
    <property type="molecule type" value="Genomic_DNA"/>
</dbReference>
<evidence type="ECO:0000259" key="3">
    <source>
        <dbReference type="Pfam" id="PF25298"/>
    </source>
</evidence>
<proteinExistence type="predicted"/>
<dbReference type="VEuPathDB" id="VectorBase:CPIJ006437"/>
<feature type="compositionally biased region" description="Basic and acidic residues" evidence="2">
    <location>
        <begin position="307"/>
        <end position="316"/>
    </location>
</feature>
<feature type="region of interest" description="Disordered" evidence="2">
    <location>
        <begin position="306"/>
        <end position="347"/>
    </location>
</feature>
<gene>
    <name evidence="5" type="primary">6038519</name>
    <name evidence="4" type="ORF">CpipJ_CPIJ006437</name>
</gene>
<dbReference type="InParanoid" id="B0WHX6"/>
<evidence type="ECO:0000313" key="5">
    <source>
        <dbReference type="EnsemblMetazoa" id="CPIJ006437-PA"/>
    </source>
</evidence>
<dbReference type="EnsemblMetazoa" id="CPIJ006437-RA">
    <property type="protein sequence ID" value="CPIJ006437-PA"/>
    <property type="gene ID" value="CPIJ006437"/>
</dbReference>
<feature type="coiled-coil region" evidence="1">
    <location>
        <begin position="79"/>
        <end position="155"/>
    </location>
</feature>
<feature type="compositionally biased region" description="Low complexity" evidence="2">
    <location>
        <begin position="322"/>
        <end position="333"/>
    </location>
</feature>
<dbReference type="InterPro" id="IPR057251">
    <property type="entry name" value="FP_C"/>
</dbReference>
<name>B0WHX6_CULQU</name>
<reference evidence="5" key="2">
    <citation type="submission" date="2020-05" db="UniProtKB">
        <authorList>
            <consortium name="EnsemblMetazoa"/>
        </authorList>
    </citation>
    <scope>IDENTIFICATION</scope>
    <source>
        <strain evidence="5">JHB</strain>
    </source>
</reference>
<evidence type="ECO:0000313" key="4">
    <source>
        <dbReference type="EMBL" id="EDS28035.1"/>
    </source>
</evidence>
<dbReference type="CDD" id="cd15489">
    <property type="entry name" value="PHD_SF"/>
    <property type="match status" value="1"/>
</dbReference>
<sequence>MSDEEEIICASCEKKNCDPKKGIGCCHCHKWEHFKCKNVLEKAIPKLRSKPYFCSDGCLAAHESVPRSSAVDAELLNRMNELMSEVKGIKNTVTEIEKSQTFISGEFDKLMKEMVVLKKDHNNLTKNVGDLYGKHQTVNTKVSQLELEVDRLARAGLTNSMVILGLPSTKDEDVGDLVRKVATSVGYNLPEGAIKEAKRLFPKDKNNTRATIPIKVTFSDERIKEGLFAGKKARGQLLPSSVDPKFGSSNSRIMLRDEMTSFGMNLLKETREAEYLTDYKFIWPGRNGVVLVKKSENSPVHVIRSTADLHKLEHTSSHKRPLSSSENSSPELSQPIERPGRQKIPRK</sequence>
<dbReference type="Pfam" id="PF25298">
    <property type="entry name" value="Baculo_FP_2nd"/>
    <property type="match status" value="1"/>
</dbReference>